<evidence type="ECO:0000256" key="1">
    <source>
        <dbReference type="SAM" id="Phobius"/>
    </source>
</evidence>
<protein>
    <submittedName>
        <fullName evidence="2">Uncharacterized protein</fullName>
    </submittedName>
</protein>
<dbReference type="STRING" id="1121919.SAMN02745975_02479"/>
<feature type="transmembrane region" description="Helical" evidence="1">
    <location>
        <begin position="7"/>
        <end position="30"/>
    </location>
</feature>
<keyword evidence="1" id="KW-0812">Transmembrane</keyword>
<dbReference type="EMBL" id="FQZV01000032">
    <property type="protein sequence ID" value="SHJ61667.1"/>
    <property type="molecule type" value="Genomic_DNA"/>
</dbReference>
<accession>A0A1M6KRW2</accession>
<proteinExistence type="predicted"/>
<gene>
    <name evidence="2" type="ORF">SAMN02745975_02479</name>
</gene>
<reference evidence="3" key="1">
    <citation type="submission" date="2016-11" db="EMBL/GenBank/DDBJ databases">
        <authorList>
            <person name="Varghese N."/>
            <person name="Submissions S."/>
        </authorList>
    </citation>
    <scope>NUCLEOTIDE SEQUENCE [LARGE SCALE GENOMIC DNA]</scope>
    <source>
        <strain evidence="3">DSM 17957</strain>
    </source>
</reference>
<name>A0A1M6KRW2_9FIRM</name>
<dbReference type="Proteomes" id="UP000184536">
    <property type="component" value="Unassembled WGS sequence"/>
</dbReference>
<sequence>MLRHNHLLLYLFFVFVAVSSSLLGKILLMYPHIVWHSYTQMDRFSIHSLQFLANHRFMGIILAAIGFILLCYLSFLTAYALACHWQILQKPIRLFLLGWIILLGFSGILNSALLLHISEYLLLFSILILFLSLLCSYFWYTG</sequence>
<dbReference type="AlphaFoldDB" id="A0A1M6KRW2"/>
<keyword evidence="3" id="KW-1185">Reference proteome</keyword>
<keyword evidence="1" id="KW-1133">Transmembrane helix</keyword>
<organism evidence="2 3">
    <name type="scientific">Geosporobacter subterraneus DSM 17957</name>
    <dbReference type="NCBI Taxonomy" id="1121919"/>
    <lineage>
        <taxon>Bacteria</taxon>
        <taxon>Bacillati</taxon>
        <taxon>Bacillota</taxon>
        <taxon>Clostridia</taxon>
        <taxon>Peptostreptococcales</taxon>
        <taxon>Thermotaleaceae</taxon>
        <taxon>Geosporobacter</taxon>
    </lineage>
</organism>
<evidence type="ECO:0000313" key="2">
    <source>
        <dbReference type="EMBL" id="SHJ61667.1"/>
    </source>
</evidence>
<keyword evidence="1" id="KW-0472">Membrane</keyword>
<evidence type="ECO:0000313" key="3">
    <source>
        <dbReference type="Proteomes" id="UP000184536"/>
    </source>
</evidence>
<feature type="transmembrane region" description="Helical" evidence="1">
    <location>
        <begin position="57"/>
        <end position="82"/>
    </location>
</feature>
<feature type="transmembrane region" description="Helical" evidence="1">
    <location>
        <begin position="120"/>
        <end position="140"/>
    </location>
</feature>
<feature type="transmembrane region" description="Helical" evidence="1">
    <location>
        <begin position="94"/>
        <end position="114"/>
    </location>
</feature>